<comment type="caution">
    <text evidence="2">The sequence shown here is derived from an EMBL/GenBank/DDBJ whole genome shotgun (WGS) entry which is preliminary data.</text>
</comment>
<evidence type="ECO:0000256" key="1">
    <source>
        <dbReference type="SAM" id="MobiDB-lite"/>
    </source>
</evidence>
<evidence type="ECO:0000313" key="3">
    <source>
        <dbReference type="Proteomes" id="UP001219525"/>
    </source>
</evidence>
<reference evidence="2" key="1">
    <citation type="submission" date="2023-03" db="EMBL/GenBank/DDBJ databases">
        <title>Massive genome expansion in bonnet fungi (Mycena s.s.) driven by repeated elements and novel gene families across ecological guilds.</title>
        <authorList>
            <consortium name="Lawrence Berkeley National Laboratory"/>
            <person name="Harder C.B."/>
            <person name="Miyauchi S."/>
            <person name="Viragh M."/>
            <person name="Kuo A."/>
            <person name="Thoen E."/>
            <person name="Andreopoulos B."/>
            <person name="Lu D."/>
            <person name="Skrede I."/>
            <person name="Drula E."/>
            <person name="Henrissat B."/>
            <person name="Morin E."/>
            <person name="Kohler A."/>
            <person name="Barry K."/>
            <person name="LaButti K."/>
            <person name="Morin E."/>
            <person name="Salamov A."/>
            <person name="Lipzen A."/>
            <person name="Mereny Z."/>
            <person name="Hegedus B."/>
            <person name="Baldrian P."/>
            <person name="Stursova M."/>
            <person name="Weitz H."/>
            <person name="Taylor A."/>
            <person name="Grigoriev I.V."/>
            <person name="Nagy L.G."/>
            <person name="Martin F."/>
            <person name="Kauserud H."/>
        </authorList>
    </citation>
    <scope>NUCLEOTIDE SEQUENCE</scope>
    <source>
        <strain evidence="2">9144</strain>
    </source>
</reference>
<evidence type="ECO:0000313" key="2">
    <source>
        <dbReference type="EMBL" id="KAJ7205209.1"/>
    </source>
</evidence>
<feature type="region of interest" description="Disordered" evidence="1">
    <location>
        <begin position="1463"/>
        <end position="1546"/>
    </location>
</feature>
<keyword evidence="3" id="KW-1185">Reference proteome</keyword>
<feature type="compositionally biased region" description="Basic residues" evidence="1">
    <location>
        <begin position="1467"/>
        <end position="1477"/>
    </location>
</feature>
<organism evidence="2 3">
    <name type="scientific">Mycena pura</name>
    <dbReference type="NCBI Taxonomy" id="153505"/>
    <lineage>
        <taxon>Eukaryota</taxon>
        <taxon>Fungi</taxon>
        <taxon>Dikarya</taxon>
        <taxon>Basidiomycota</taxon>
        <taxon>Agaricomycotina</taxon>
        <taxon>Agaricomycetes</taxon>
        <taxon>Agaricomycetidae</taxon>
        <taxon>Agaricales</taxon>
        <taxon>Marasmiineae</taxon>
        <taxon>Mycenaceae</taxon>
        <taxon>Mycena</taxon>
    </lineage>
</organism>
<accession>A0AAD6VBT8</accession>
<name>A0AAD6VBT8_9AGAR</name>
<dbReference type="EMBL" id="JARJCW010000044">
    <property type="protein sequence ID" value="KAJ7205209.1"/>
    <property type="molecule type" value="Genomic_DNA"/>
</dbReference>
<feature type="compositionally biased region" description="Polar residues" evidence="1">
    <location>
        <begin position="1536"/>
        <end position="1546"/>
    </location>
</feature>
<sequence length="1735" mass="194294">MADPVIDLSPDGVFLPKDWIGRQKKWDDAPGFVREACSACTEPPSFILDTFPDINLPVSDFLNLSLPVQSNALNLHALSTWFTKNPPTQNTSIQHVALIRDRTIPPRVTLLALECALGQFWLDGCQGITDPRYGGTVVLPLWILTVWRHWSNTVMIKRDWAKAMAWIERVRLNSHVVKTFPHLAGIFQTRAWCSTIRAGGQEYYSHDFAQLLSSQMVSEDMAEVLVSKVQQRLKEDPTKQEAHFICASRFNQVLALYEERKGKRLPTSLQEVEDWVKSHPKGIVWFVALLNNHEFAFKVDFMAKTVAYGDGIRGYPEPKSTIRHIMYWLQRRFEGSFKTLGKTLAHGVQKDSISCIPIAVNAVTHAIFQDTLWTPVNREVHRIQLFLNVVPEYSTVRAAATVIMDLLEGTLSAAGICAEDVDPSADGNGTGGLDLDAPAVQVPVDNSSAEDVLTKDASAAEPPKQKSLFAFFSSKRARSCSPPPSKPSTSSVAARPAKKKLKTTSGAQSAPPLEYSSKKSASSEKKDREDLDRGIFDEKRLNKWRADCRISDPSVQFDQNKLRSARCSHCGLWKLSKKPYRATSFQEHIQKCQDPKVKTTTAARDNRTITDYFADARDSIARKFCRQRPLERLTCPGLREQHDPKIKAYLRRTSTSGSGTRSVTTIAETVFGTFYRLLSPSQKDQVDDLQRAEHTWRNDHQSQQVRALDCTGIAGGADRNKVAKPCAACNTVLRSERFKAVLRKPLPDDDNYKHVNARFRNDLVGEQYLRAKGLQQLIEADSSQSVFVRFAVGVLGGKYDDYNVLLGLVDAMVKRVEREEKGKGMQNFQYTPAWDEFMHIVRIHSPRAHQFISNHFQVRSARNIRIKESRVPKLPLTIEDKTFSLLDAHLKAIDYTGPIALSCDDTKLQASLRLYWDGDEQSYYVVGAVGGPIRVMDPSMVGPILDDPNNVRLWMVQVPLPKMSPSVLAAIPITDKMSVPALRELHNKIINGLLELEIPVASYSCDGTETERGLQHQFAADAPNHHTLSVPEVLGGAERTIHIPIVGGRPIVMVQDSKHALKTYRNNLFSGARLLTLGSYVALYHHIRDLAFDDDSPLYHRDVEKVDRQDDRAATRTFSAATLLALIRRLERCPELRGVIVYLFVFGEAVDAWQNRHITHNERILMVLRARYFLDMWLAFLQQCPAYDRTKYCISREAIDITHYLVDGLLSLIVTDFTMLDFYQMVPKLGVRIREDNLQFKNGHESDVRARAAGYHHTWADTKDVTLPNLLVQTTNAQIRAIADAAREEARGLFTLIDVDASLLAASTIPAPFPSIREWAPEDDNGHEDAWAEPELSEMDELSRLVLETSTNHFISNTKPETDRRLETLSNATLALTIDDQIKMYTSLRSCSAQLANFFSLALPDPSEDDIEDQLAHERTELANLRAGLRIADIEENVVLNCPFSPSRTEDINFNALARVREDHQTRHAARSVRTHSHTNASKDDSEPSIPTQILREFHKAIRQSQDRGTSTGQTRKNRWESRDADGPAVPARGTSEVQTTNGNSGNAQLAATQTVNAAQAKRRTVFTQAKLPTNILVEPFARVTSKRPIQLGSYGFVYGTEKIMLARVVALYSRTGGKNGKHAAVTKSSTIAAVSYIGVQLFEPLAAQRTFSKITYGTAPHQVFSFKFLPSIAFLSLLDHEPARGTGAMADLNVVVDTPAWAWYNALNGAHTGFSTAMKLFGKRGGLDSNERDF</sequence>
<feature type="region of interest" description="Disordered" evidence="1">
    <location>
        <begin position="476"/>
        <end position="531"/>
    </location>
</feature>
<feature type="compositionally biased region" description="Basic and acidic residues" evidence="1">
    <location>
        <begin position="521"/>
        <end position="531"/>
    </location>
</feature>
<dbReference type="Proteomes" id="UP001219525">
    <property type="component" value="Unassembled WGS sequence"/>
</dbReference>
<protein>
    <submittedName>
        <fullName evidence="2">Uncharacterized protein</fullName>
    </submittedName>
</protein>
<feature type="compositionally biased region" description="Polar residues" evidence="1">
    <location>
        <begin position="1503"/>
        <end position="1515"/>
    </location>
</feature>
<gene>
    <name evidence="2" type="ORF">GGX14DRAFT_368089</name>
</gene>
<proteinExistence type="predicted"/>